<dbReference type="AlphaFoldDB" id="A0A7C9HMX7"/>
<organism evidence="1 2">
    <name type="scientific">Noviluteimonas gilva</name>
    <dbReference type="NCBI Taxonomy" id="2682097"/>
    <lineage>
        <taxon>Bacteria</taxon>
        <taxon>Pseudomonadati</taxon>
        <taxon>Pseudomonadota</taxon>
        <taxon>Gammaproteobacteria</taxon>
        <taxon>Lysobacterales</taxon>
        <taxon>Lysobacteraceae</taxon>
        <taxon>Noviluteimonas</taxon>
    </lineage>
</organism>
<reference evidence="1 2" key="1">
    <citation type="submission" date="2019-12" db="EMBL/GenBank/DDBJ databases">
        <authorList>
            <person name="Xu J."/>
        </authorList>
    </citation>
    <scope>NUCLEOTIDE SEQUENCE [LARGE SCALE GENOMIC DNA]</scope>
    <source>
        <strain evidence="1 2">HX-5-24</strain>
    </source>
</reference>
<gene>
    <name evidence="1" type="ORF">GN331_10300</name>
</gene>
<name>A0A7C9HMX7_9GAMM</name>
<accession>A0A7C9HMX7</accession>
<evidence type="ECO:0000313" key="1">
    <source>
        <dbReference type="EMBL" id="MUV14596.1"/>
    </source>
</evidence>
<sequence>MGIGFLRDLLNTPLFGARLPTELAVTTDVLQRFASGDASWKALLRWEFDGRDYGRVRGTP</sequence>
<dbReference type="EMBL" id="WOXT01000002">
    <property type="protein sequence ID" value="MUV14596.1"/>
    <property type="molecule type" value="Genomic_DNA"/>
</dbReference>
<comment type="caution">
    <text evidence="1">The sequence shown here is derived from an EMBL/GenBank/DDBJ whole genome shotgun (WGS) entry which is preliminary data.</text>
</comment>
<keyword evidence="2" id="KW-1185">Reference proteome</keyword>
<protein>
    <submittedName>
        <fullName evidence="1">Uncharacterized protein</fullName>
    </submittedName>
</protein>
<dbReference type="RefSeq" id="WP_156641892.1">
    <property type="nucleotide sequence ID" value="NZ_WOXT01000002.1"/>
</dbReference>
<proteinExistence type="predicted"/>
<dbReference type="Proteomes" id="UP000479692">
    <property type="component" value="Unassembled WGS sequence"/>
</dbReference>
<evidence type="ECO:0000313" key="2">
    <source>
        <dbReference type="Proteomes" id="UP000479692"/>
    </source>
</evidence>